<keyword evidence="2" id="KW-0328">Glycosyltransferase</keyword>
<sequence>MRVAHVSDCYPPRVGGIETQVRDLATRQARAGHEVHVLTATADPALPGGGYRADTVSEGVHVHRYASRATLGLPVHPLEGPLLRRALAELRPDVVHVHAGVVSPFAYAGARAARRLRLPLAITWHCMLDGTVGVYRLGARLTGWHRAPAALSAVSTVAAQRVAEVFARPPEDVLVVPNGLDVAAWAPSTTDGAAPGHVPQSTTGDGAASVVPGQLPPSTPLRVVATQRLAPRKRAVPLVRIIGSVHDRLGRDADGRPRVHLELIGSGPAEAAVRAEVARSGLTDVVEPVGRVPRGELARRYADAHVFVAPARLEAFGIAALEARASGLAVVAGRGTGISEFVTDGVDGLLTADGSDGLGDAAADAALAAALVRLARDPGLLDGILEHNATTAPAADWRDVLAAADGLYARARTTTRSP</sequence>
<evidence type="ECO:0000259" key="5">
    <source>
        <dbReference type="Pfam" id="PF13439"/>
    </source>
</evidence>
<dbReference type="SUPFAM" id="SSF53756">
    <property type="entry name" value="UDP-Glycosyltransferase/glycogen phosphorylase"/>
    <property type="match status" value="1"/>
</dbReference>
<dbReference type="Proteomes" id="UP000437709">
    <property type="component" value="Unassembled WGS sequence"/>
</dbReference>
<dbReference type="CDD" id="cd03801">
    <property type="entry name" value="GT4_PimA-like"/>
    <property type="match status" value="1"/>
</dbReference>
<evidence type="ECO:0000313" key="7">
    <source>
        <dbReference type="Proteomes" id="UP000437709"/>
    </source>
</evidence>
<evidence type="ECO:0000256" key="4">
    <source>
        <dbReference type="SAM" id="MobiDB-lite"/>
    </source>
</evidence>
<dbReference type="InterPro" id="IPR028098">
    <property type="entry name" value="Glyco_trans_4-like_N"/>
</dbReference>
<evidence type="ECO:0000256" key="3">
    <source>
        <dbReference type="ARBA" id="ARBA00022679"/>
    </source>
</evidence>
<evidence type="ECO:0000313" key="6">
    <source>
        <dbReference type="EMBL" id="MPV38655.1"/>
    </source>
</evidence>
<dbReference type="Pfam" id="PF13439">
    <property type="entry name" value="Glyco_transf_4"/>
    <property type="match status" value="1"/>
</dbReference>
<dbReference type="RefSeq" id="WP_152194748.1">
    <property type="nucleotide sequence ID" value="NZ_VUKD01000002.1"/>
</dbReference>
<feature type="domain" description="Glycosyltransferase subfamily 4-like N-terminal" evidence="5">
    <location>
        <begin position="14"/>
        <end position="182"/>
    </location>
</feature>
<name>A0A6N7EQ73_9MICO</name>
<dbReference type="AlphaFoldDB" id="A0A6N7EQ73"/>
<dbReference type="InterPro" id="IPR050194">
    <property type="entry name" value="Glycosyltransferase_grp1"/>
</dbReference>
<evidence type="ECO:0000256" key="2">
    <source>
        <dbReference type="ARBA" id="ARBA00022676"/>
    </source>
</evidence>
<accession>A0A6N7EQ73</accession>
<dbReference type="EMBL" id="WHPC01000097">
    <property type="protein sequence ID" value="MPV38655.1"/>
    <property type="molecule type" value="Genomic_DNA"/>
</dbReference>
<keyword evidence="3 6" id="KW-0808">Transferase</keyword>
<keyword evidence="7" id="KW-1185">Reference proteome</keyword>
<reference evidence="6 7" key="1">
    <citation type="submission" date="2019-10" db="EMBL/GenBank/DDBJ databases">
        <title>Georgenia wutianyii sp. nov. and Georgenia yuyongxinii sp. nov. isolated from plateau pika (Ochotona curzoniae) in the Qinghai-Tibet plateau of China.</title>
        <authorList>
            <person name="Tian Z."/>
        </authorList>
    </citation>
    <scope>NUCLEOTIDE SEQUENCE [LARGE SCALE GENOMIC DNA]</scope>
    <source>
        <strain evidence="6 7">JCM 19765</strain>
    </source>
</reference>
<comment type="caution">
    <text evidence="6">The sequence shown here is derived from an EMBL/GenBank/DDBJ whole genome shotgun (WGS) entry which is preliminary data.</text>
</comment>
<feature type="region of interest" description="Disordered" evidence="4">
    <location>
        <begin position="191"/>
        <end position="215"/>
    </location>
</feature>
<dbReference type="GO" id="GO:1901137">
    <property type="term" value="P:carbohydrate derivative biosynthetic process"/>
    <property type="evidence" value="ECO:0007669"/>
    <property type="project" value="UniProtKB-ARBA"/>
</dbReference>
<dbReference type="GO" id="GO:0016758">
    <property type="term" value="F:hexosyltransferase activity"/>
    <property type="evidence" value="ECO:0007669"/>
    <property type="project" value="TreeGrafter"/>
</dbReference>
<organism evidence="6 7">
    <name type="scientific">Georgenia subflava</name>
    <dbReference type="NCBI Taxonomy" id="1622177"/>
    <lineage>
        <taxon>Bacteria</taxon>
        <taxon>Bacillati</taxon>
        <taxon>Actinomycetota</taxon>
        <taxon>Actinomycetes</taxon>
        <taxon>Micrococcales</taxon>
        <taxon>Bogoriellaceae</taxon>
        <taxon>Georgenia</taxon>
    </lineage>
</organism>
<gene>
    <name evidence="6" type="ORF">GB881_16680</name>
</gene>
<dbReference type="Gene3D" id="3.40.50.2000">
    <property type="entry name" value="Glycogen Phosphorylase B"/>
    <property type="match status" value="2"/>
</dbReference>
<protein>
    <recommendedName>
        <fullName evidence="1">D-inositol 3-phosphate glycosyltransferase</fullName>
    </recommendedName>
</protein>
<evidence type="ECO:0000256" key="1">
    <source>
        <dbReference type="ARBA" id="ARBA00021292"/>
    </source>
</evidence>
<dbReference type="Pfam" id="PF13692">
    <property type="entry name" value="Glyco_trans_1_4"/>
    <property type="match status" value="1"/>
</dbReference>
<dbReference type="PANTHER" id="PTHR45947:SF3">
    <property type="entry name" value="SULFOQUINOVOSYL TRANSFERASE SQD2"/>
    <property type="match status" value="1"/>
</dbReference>
<dbReference type="PANTHER" id="PTHR45947">
    <property type="entry name" value="SULFOQUINOVOSYL TRANSFERASE SQD2"/>
    <property type="match status" value="1"/>
</dbReference>
<proteinExistence type="predicted"/>